<evidence type="ECO:0000313" key="1">
    <source>
        <dbReference type="EMBL" id="ERJ32320.1"/>
    </source>
</evidence>
<dbReference type="EMBL" id="ANNJ01000004">
    <property type="protein sequence ID" value="ERJ32320.1"/>
    <property type="molecule type" value="Genomic_DNA"/>
</dbReference>
<sequence length="39" mass="4533">MSFLSRYKWQIQKQFFLQTPNLLGTVPKVLDVMAAKSAF</sequence>
<protein>
    <submittedName>
        <fullName evidence="1">Uncharacterized protein</fullName>
    </submittedName>
</protein>
<name>U2FPC6_9BACT</name>
<gene>
    <name evidence="1" type="ORF">UNSW2_1296</name>
</gene>
<dbReference type="PATRIC" id="fig|1242965.3.peg.501"/>
<comment type="caution">
    <text evidence="1">The sequence shown here is derived from an EMBL/GenBank/DDBJ whole genome shotgun (WGS) entry which is preliminary data.</text>
</comment>
<dbReference type="AlphaFoldDB" id="U2FPC6"/>
<evidence type="ECO:0000313" key="2">
    <source>
        <dbReference type="Proteomes" id="UP000016625"/>
    </source>
</evidence>
<accession>U2FPC6</accession>
<proteinExistence type="predicted"/>
<dbReference type="Proteomes" id="UP000016625">
    <property type="component" value="Unassembled WGS sequence"/>
</dbReference>
<organism evidence="1 2">
    <name type="scientific">Campylobacter concisus UNSW2</name>
    <dbReference type="NCBI Taxonomy" id="1242965"/>
    <lineage>
        <taxon>Bacteria</taxon>
        <taxon>Pseudomonadati</taxon>
        <taxon>Campylobacterota</taxon>
        <taxon>Epsilonproteobacteria</taxon>
        <taxon>Campylobacterales</taxon>
        <taxon>Campylobacteraceae</taxon>
        <taxon>Campylobacter</taxon>
    </lineage>
</organism>
<reference evidence="1 2" key="1">
    <citation type="journal article" date="2013" name="BMC Genomics">
        <title>Comparative genomics of Campylobacter concisus isolates reveals genetic diversity and provides insights into disease association.</title>
        <authorList>
            <person name="Deshpande N.P."/>
            <person name="Kaakoush N.O."/>
            <person name="Wilkins M.R."/>
            <person name="Mitchell H.M."/>
        </authorList>
    </citation>
    <scope>NUCLEOTIDE SEQUENCE [LARGE SCALE GENOMIC DNA]</scope>
    <source>
        <strain evidence="1 2">UNSW2</strain>
    </source>
</reference>